<feature type="domain" description="Beta-lactamase-related" evidence="1">
    <location>
        <begin position="18"/>
        <end position="336"/>
    </location>
</feature>
<evidence type="ECO:0000259" key="2">
    <source>
        <dbReference type="Pfam" id="PF24491"/>
    </source>
</evidence>
<reference evidence="3 4" key="1">
    <citation type="submission" date="2021-01" db="EMBL/GenBank/DDBJ databases">
        <title>Whole genome shotgun sequence of Catellatospora chokoriensis NBRC 107358.</title>
        <authorList>
            <person name="Komaki H."/>
            <person name="Tamura T."/>
        </authorList>
    </citation>
    <scope>NUCLEOTIDE SEQUENCE [LARGE SCALE GENOMIC DNA]</scope>
    <source>
        <strain evidence="3 4">NBRC 107358</strain>
    </source>
</reference>
<dbReference type="AlphaFoldDB" id="A0A8J3KCH0"/>
<evidence type="ECO:0000313" key="3">
    <source>
        <dbReference type="EMBL" id="GIF94665.1"/>
    </source>
</evidence>
<dbReference type="PANTHER" id="PTHR43283">
    <property type="entry name" value="BETA-LACTAMASE-RELATED"/>
    <property type="match status" value="1"/>
</dbReference>
<sequence>MPEIDLLPATRRALLHRIATAQTDGRAPSLVGAVVRDGAPVWTHGLGLVGGRPPTADTQYRIGSLTKTFVAVLVLRLRDEGRLDLADALGAHLPTAPADTAGLTVAQLLAHTAGLASETPAPWWERTDGSVRPELADILDADGIKHPAGRVFHYSNPGFALLGALVEQLRGKPLEQVLAEEILGPLGMTRTSLLPRAPHADGWAVHPWADVLLPEPATDTGRMAPAGQLWSTAADLCRFAAFLAKGDPAVLAEASLAQMRTPASPLEGPVWDLTYGLGMQLKNDGGRLLAGHTGSLPGFLCTLWVSPADGLGGVVLVNATSGISIGALGADLVRITAEHEPHIPDTWTPLESYDPALLELTGPWYVGPTPALIRLRADGDLEFGPLTGAGRSSRMKAQADGTWLGLEGYYAGETLRIVRDTAGAVTHLDLGSFVLTRQPYGSDTVPGGVDPLGWRGGPA</sequence>
<proteinExistence type="predicted"/>
<feature type="domain" description="DUF7586" evidence="2">
    <location>
        <begin position="354"/>
        <end position="437"/>
    </location>
</feature>
<dbReference type="InterPro" id="IPR012338">
    <property type="entry name" value="Beta-lactam/transpept-like"/>
</dbReference>
<gene>
    <name evidence="3" type="ORF">Cch02nite_81090</name>
</gene>
<dbReference type="Proteomes" id="UP000619293">
    <property type="component" value="Unassembled WGS sequence"/>
</dbReference>
<comment type="caution">
    <text evidence="3">The sequence shown here is derived from an EMBL/GenBank/DDBJ whole genome shotgun (WGS) entry which is preliminary data.</text>
</comment>
<accession>A0A8J3KCH0</accession>
<dbReference type="GO" id="GO:0016787">
    <property type="term" value="F:hydrolase activity"/>
    <property type="evidence" value="ECO:0007669"/>
    <property type="project" value="UniProtKB-KW"/>
</dbReference>
<keyword evidence="4" id="KW-1185">Reference proteome</keyword>
<evidence type="ECO:0000259" key="1">
    <source>
        <dbReference type="Pfam" id="PF00144"/>
    </source>
</evidence>
<dbReference type="InterPro" id="IPR001466">
    <property type="entry name" value="Beta-lactam-related"/>
</dbReference>
<dbReference type="RefSeq" id="WP_191842939.1">
    <property type="nucleotide sequence ID" value="NZ_BAAALB010000037.1"/>
</dbReference>
<dbReference type="SUPFAM" id="SSF56601">
    <property type="entry name" value="beta-lactamase/transpeptidase-like"/>
    <property type="match status" value="1"/>
</dbReference>
<organism evidence="3 4">
    <name type="scientific">Catellatospora chokoriensis</name>
    <dbReference type="NCBI Taxonomy" id="310353"/>
    <lineage>
        <taxon>Bacteria</taxon>
        <taxon>Bacillati</taxon>
        <taxon>Actinomycetota</taxon>
        <taxon>Actinomycetes</taxon>
        <taxon>Micromonosporales</taxon>
        <taxon>Micromonosporaceae</taxon>
        <taxon>Catellatospora</taxon>
    </lineage>
</organism>
<dbReference type="Pfam" id="PF00144">
    <property type="entry name" value="Beta-lactamase"/>
    <property type="match status" value="1"/>
</dbReference>
<dbReference type="Pfam" id="PF24491">
    <property type="entry name" value="DUF7586"/>
    <property type="match status" value="1"/>
</dbReference>
<dbReference type="Gene3D" id="3.40.710.10">
    <property type="entry name" value="DD-peptidase/beta-lactamase superfamily"/>
    <property type="match status" value="1"/>
</dbReference>
<dbReference type="EMBL" id="BONG01000109">
    <property type="protein sequence ID" value="GIF94665.1"/>
    <property type="molecule type" value="Genomic_DNA"/>
</dbReference>
<keyword evidence="3" id="KW-0378">Hydrolase</keyword>
<name>A0A8J3KCH0_9ACTN</name>
<protein>
    <submittedName>
        <fullName evidence="3">Serine hydrolase</fullName>
    </submittedName>
</protein>
<dbReference type="InterPro" id="IPR050789">
    <property type="entry name" value="Diverse_Enzym_Activities"/>
</dbReference>
<dbReference type="InterPro" id="IPR056008">
    <property type="entry name" value="DUF7586"/>
</dbReference>
<evidence type="ECO:0000313" key="4">
    <source>
        <dbReference type="Proteomes" id="UP000619293"/>
    </source>
</evidence>